<dbReference type="Gene3D" id="3.40.50.300">
    <property type="entry name" value="P-loop containing nucleotide triphosphate hydrolases"/>
    <property type="match status" value="1"/>
</dbReference>
<dbReference type="EMBL" id="CP054840">
    <property type="protein sequence ID" value="QKV54843.1"/>
    <property type="molecule type" value="Genomic_DNA"/>
</dbReference>
<evidence type="ECO:0000313" key="1">
    <source>
        <dbReference type="EMBL" id="QKV54843.1"/>
    </source>
</evidence>
<keyword evidence="1" id="KW-0808">Transferase</keyword>
<keyword evidence="2" id="KW-1185">Reference proteome</keyword>
<dbReference type="Gene3D" id="2.70.50.60">
    <property type="entry name" value="abc- transporter (atp binding component) like domain"/>
    <property type="match status" value="1"/>
</dbReference>
<name>A0A6N1X918_9BURK</name>
<dbReference type="AlphaFoldDB" id="A0A6N1X918"/>
<dbReference type="CDD" id="cd10147">
    <property type="entry name" value="Wzt_C-like"/>
    <property type="match status" value="1"/>
</dbReference>
<dbReference type="SUPFAM" id="SSF52540">
    <property type="entry name" value="P-loop containing nucleoside triphosphate hydrolases"/>
    <property type="match status" value="1"/>
</dbReference>
<dbReference type="InterPro" id="IPR029439">
    <property type="entry name" value="Wzt_C"/>
</dbReference>
<protein>
    <submittedName>
        <fullName evidence="1">Sulfotransferase family 2 domain-containing protein</fullName>
    </submittedName>
</protein>
<dbReference type="RefSeq" id="WP_175505639.1">
    <property type="nucleotide sequence ID" value="NZ_CP054840.1"/>
</dbReference>
<dbReference type="GO" id="GO:0016740">
    <property type="term" value="F:transferase activity"/>
    <property type="evidence" value="ECO:0007669"/>
    <property type="project" value="UniProtKB-KW"/>
</dbReference>
<dbReference type="KEGG" id="aant:HUK68_19145"/>
<accession>A0A6N1X918</accession>
<reference evidence="1 2" key="1">
    <citation type="submission" date="2020-06" db="EMBL/GenBank/DDBJ databases">
        <title>Acidovorax antarctica sp. nov., isolated from Corinth ice sheet soil, Antarctic Fields Peninsula.</title>
        <authorList>
            <person name="Xu Q."/>
            <person name="Peng F."/>
        </authorList>
    </citation>
    <scope>NUCLEOTIDE SEQUENCE [LARGE SCALE GENOMIC DNA]</scope>
    <source>
        <strain evidence="1 2">16-35-5</strain>
    </source>
</reference>
<sequence length="533" mass="59673">MTFRKKAYSGRLIFDHLPKTAGQAINAWLISELGTGCVTPNLIGEHSDLIRNYGGAYSVISAHVHFQYGETLDPRYQYITLFRDPIDRIVSWLYFVVNNHTDAQLPFLRKACLEFINNGDISLNPRISNGYVEHFSRIGGISDESDEKKIEHAFSVIKQYDVVGLYDNIPGFLSDTATLIGVSAPEKLKGVNITKQRPQMNELSSDMRERIVALNRLDIRLFEMVVAWKNSPDVEEPPQNESLIKYQLTKHERKHYRNTSTVDLRISSATVREGGEFTPGQLMTFDIDISLNREMTNFEIGIHIFDSVGNKAFETTSTALGHSYPLMGAGYYRISHYVIADLPIGKYTAGLSFSERLPQGLKDVFWQDVLYGFDVVHPKDNMFSGHSYLPAALSVAKTKNALVPTIVSNHAGFLRAINPPEQLTAGESTCIKVEVSNSSDCIWQGDTYLPISFSYHWLKSNGEIFLSNGLRSAIPDGGFKPNTVRTGELRVEAPNETGSFILVLTLVQESVAWFEENGFSAAQHTIEIKEPNA</sequence>
<proteinExistence type="predicted"/>
<dbReference type="Proteomes" id="UP000509579">
    <property type="component" value="Chromosome"/>
</dbReference>
<organism evidence="1 2">
    <name type="scientific">Comamonas antarctica</name>
    <dbReference type="NCBI Taxonomy" id="2743470"/>
    <lineage>
        <taxon>Bacteria</taxon>
        <taxon>Pseudomonadati</taxon>
        <taxon>Pseudomonadota</taxon>
        <taxon>Betaproteobacteria</taxon>
        <taxon>Burkholderiales</taxon>
        <taxon>Comamonadaceae</taxon>
        <taxon>Comamonas</taxon>
    </lineage>
</organism>
<evidence type="ECO:0000313" key="2">
    <source>
        <dbReference type="Proteomes" id="UP000509579"/>
    </source>
</evidence>
<dbReference type="InterPro" id="IPR027417">
    <property type="entry name" value="P-loop_NTPase"/>
</dbReference>
<gene>
    <name evidence="1" type="ORF">HUK68_19145</name>
</gene>